<protein>
    <submittedName>
        <fullName evidence="2">Uncharacterized protein</fullName>
    </submittedName>
</protein>
<keyword evidence="1" id="KW-0472">Membrane</keyword>
<organism evidence="2 3">
    <name type="scientific">Bradyrhizobium rifense</name>
    <dbReference type="NCBI Taxonomy" id="515499"/>
    <lineage>
        <taxon>Bacteria</taxon>
        <taxon>Pseudomonadati</taxon>
        <taxon>Pseudomonadota</taxon>
        <taxon>Alphaproteobacteria</taxon>
        <taxon>Hyphomicrobiales</taxon>
        <taxon>Nitrobacteraceae</taxon>
        <taxon>Bradyrhizobium</taxon>
    </lineage>
</organism>
<keyword evidence="3" id="KW-1185">Reference proteome</keyword>
<gene>
    <name evidence="2" type="ORF">FXB40_26605</name>
</gene>
<keyword evidence="1" id="KW-1133">Transmembrane helix</keyword>
<evidence type="ECO:0000313" key="2">
    <source>
        <dbReference type="EMBL" id="TYL92020.1"/>
    </source>
</evidence>
<accession>A0A5D3K8C5</accession>
<evidence type="ECO:0000313" key="3">
    <source>
        <dbReference type="Proteomes" id="UP000324758"/>
    </source>
</evidence>
<proteinExistence type="predicted"/>
<sequence length="136" mass="14621">MAGRGAAGWLESAQRLSLLGGVMGPNAVGLMVPFSSSLSNMRGELVDPSSLYVYTRISADIIMTKREHIWYIILASAALTAMCLRVIWTTRDVVTAFASGVTAIMIMATPGCYYASFFVLLALVKPLRTATSFFGS</sequence>
<dbReference type="Proteomes" id="UP000324758">
    <property type="component" value="Unassembled WGS sequence"/>
</dbReference>
<keyword evidence="1" id="KW-0812">Transmembrane</keyword>
<feature type="transmembrane region" description="Helical" evidence="1">
    <location>
        <begin position="94"/>
        <end position="124"/>
    </location>
</feature>
<name>A0A5D3K8C5_9BRAD</name>
<comment type="caution">
    <text evidence="2">The sequence shown here is derived from an EMBL/GenBank/DDBJ whole genome shotgun (WGS) entry which is preliminary data.</text>
</comment>
<feature type="transmembrane region" description="Helical" evidence="1">
    <location>
        <begin position="69"/>
        <end position="88"/>
    </location>
</feature>
<dbReference type="RefSeq" id="WP_148775093.1">
    <property type="nucleotide sequence ID" value="NZ_VSSS01000041.1"/>
</dbReference>
<reference evidence="2 3" key="1">
    <citation type="submission" date="2019-08" db="EMBL/GenBank/DDBJ databases">
        <title>Bradyrhizobium hipponensis sp. nov., a rhizobium isolated from a Lupinus angustifolius root nodule in Tunisia.</title>
        <authorList>
            <person name="Off K."/>
            <person name="Rejili M."/>
            <person name="Mars M."/>
            <person name="Brachmann A."/>
            <person name="Marin M."/>
        </authorList>
    </citation>
    <scope>NUCLEOTIDE SEQUENCE [LARGE SCALE GENOMIC DNA]</scope>
    <source>
        <strain evidence="2 3">CTAW71</strain>
    </source>
</reference>
<dbReference type="EMBL" id="VSSS01000041">
    <property type="protein sequence ID" value="TYL92020.1"/>
    <property type="molecule type" value="Genomic_DNA"/>
</dbReference>
<evidence type="ECO:0000256" key="1">
    <source>
        <dbReference type="SAM" id="Phobius"/>
    </source>
</evidence>
<dbReference type="AlphaFoldDB" id="A0A5D3K8C5"/>